<dbReference type="PROSITE" id="PS51257">
    <property type="entry name" value="PROKAR_LIPOPROTEIN"/>
    <property type="match status" value="1"/>
</dbReference>
<evidence type="ECO:0000256" key="1">
    <source>
        <dbReference type="SAM" id="SignalP"/>
    </source>
</evidence>
<keyword evidence="1" id="KW-0732">Signal</keyword>
<dbReference type="PANTHER" id="PTHR24104:SF25">
    <property type="entry name" value="PROTEIN LIN-41"/>
    <property type="match status" value="1"/>
</dbReference>
<dbReference type="Proteomes" id="UP001501690">
    <property type="component" value="Unassembled WGS sequence"/>
</dbReference>
<evidence type="ECO:0008006" key="4">
    <source>
        <dbReference type="Google" id="ProtNLM"/>
    </source>
</evidence>
<reference evidence="3" key="1">
    <citation type="journal article" date="2019" name="Int. J. Syst. Evol. Microbiol.">
        <title>The Global Catalogue of Microorganisms (GCM) 10K type strain sequencing project: providing services to taxonomists for standard genome sequencing and annotation.</title>
        <authorList>
            <consortium name="The Broad Institute Genomics Platform"/>
            <consortium name="The Broad Institute Genome Sequencing Center for Infectious Disease"/>
            <person name="Wu L."/>
            <person name="Ma J."/>
        </authorList>
    </citation>
    <scope>NUCLEOTIDE SEQUENCE [LARGE SCALE GENOMIC DNA]</scope>
    <source>
        <strain evidence="3">JCM 15577</strain>
    </source>
</reference>
<accession>A0ABP4TXL5</accession>
<feature type="signal peptide" evidence="1">
    <location>
        <begin position="1"/>
        <end position="33"/>
    </location>
</feature>
<name>A0ABP4TXL5_9MICO</name>
<dbReference type="InterPro" id="IPR050952">
    <property type="entry name" value="TRIM-NHL_E3_ligases"/>
</dbReference>
<evidence type="ECO:0000313" key="3">
    <source>
        <dbReference type="Proteomes" id="UP001501690"/>
    </source>
</evidence>
<dbReference type="RefSeq" id="WP_344070014.1">
    <property type="nucleotide sequence ID" value="NZ_BAAAPL010000001.1"/>
</dbReference>
<keyword evidence="3" id="KW-1185">Reference proteome</keyword>
<proteinExistence type="predicted"/>
<dbReference type="SUPFAM" id="SSF63829">
    <property type="entry name" value="Calcium-dependent phosphotriesterase"/>
    <property type="match status" value="1"/>
</dbReference>
<gene>
    <name evidence="2" type="ORF">GCM10009808_09830</name>
</gene>
<evidence type="ECO:0000313" key="2">
    <source>
        <dbReference type="EMBL" id="GAA1694791.1"/>
    </source>
</evidence>
<dbReference type="Gene3D" id="2.120.10.30">
    <property type="entry name" value="TolB, C-terminal domain"/>
    <property type="match status" value="2"/>
</dbReference>
<dbReference type="EMBL" id="BAAAPL010000001">
    <property type="protein sequence ID" value="GAA1694791.1"/>
    <property type="molecule type" value="Genomic_DNA"/>
</dbReference>
<organism evidence="2 3">
    <name type="scientific">Microbacterium sediminicola</name>
    <dbReference type="NCBI Taxonomy" id="415210"/>
    <lineage>
        <taxon>Bacteria</taxon>
        <taxon>Bacillati</taxon>
        <taxon>Actinomycetota</taxon>
        <taxon>Actinomycetes</taxon>
        <taxon>Micrococcales</taxon>
        <taxon>Microbacteriaceae</taxon>
        <taxon>Microbacterium</taxon>
    </lineage>
</organism>
<dbReference type="PANTHER" id="PTHR24104">
    <property type="entry name" value="E3 UBIQUITIN-PROTEIN LIGASE NHLRC1-RELATED"/>
    <property type="match status" value="1"/>
</dbReference>
<protein>
    <recommendedName>
        <fullName evidence="4">NHL repeat-containing protein</fullName>
    </recommendedName>
</protein>
<feature type="chain" id="PRO_5047045072" description="NHL repeat-containing protein" evidence="1">
    <location>
        <begin position="34"/>
        <end position="636"/>
    </location>
</feature>
<comment type="caution">
    <text evidence="2">The sequence shown here is derived from an EMBL/GenBank/DDBJ whole genome shotgun (WGS) entry which is preliminary data.</text>
</comment>
<sequence>MRGVVNSGVGAAGMLAAVGLVLAGCAASGPSSANHVDGVVVPVVAEVAAGDWSVSAWVAGDGENTAEQLGTATSAEDGAFSVSLGDVDLATSLVYVLATQAGDDAATFATVVPADGSAITLNERTTVATAYSLAQFTGTDGVSGVSPGLPNAASMIPNFVDLTTGDYGAVLTSSPNGNETTALASFTSLANMLTACTLDTDACAVLMDAAGSRFDEAPADTFQAFAAIARDPGAEVSELYDLSLAVAGDRPGLTEEPSAWTLALRFDGDGETLDGPGTFAVDPEGNVWVNNNYEYGADPTEPVCASDLVLEFSPAGEMIGTYAGGGLSGSGFGIAFDPSGQLWLSNFGFAGEGCDEQPPHNSLSLFTTDGTPLSPADTGFTAGELAWPQGVDVTADGSVWTANCQTGTVTVYPGGDPEQAMTLSAGLDQAFGVVDNGRHVFVSGIASSSVAVFDYDGTLVGGAPLTGDEFVLPMGVASDPEGNVWVANSGSTTLPCPERPISSGPTGSVALISADGTTVSGPFSGGGVTRPWGITTDGDGNVWVANFADQRVSAFCGTNPETCPGDLSTGDAISPDDTGYGFNGLVRNTGLIVDPSGNVWVANNWEEVPIQSNPGGHQLVVFVGLAAPVEVAPFTG</sequence>
<dbReference type="InterPro" id="IPR011042">
    <property type="entry name" value="6-blade_b-propeller_TolB-like"/>
</dbReference>